<reference evidence="1 2" key="1">
    <citation type="journal article" date="2010" name="Science">
        <title>Genomic comparison of the ants Camponotus floridanus and Harpegnathos saltator.</title>
        <authorList>
            <person name="Bonasio R."/>
            <person name="Zhang G."/>
            <person name="Ye C."/>
            <person name="Mutti N.S."/>
            <person name="Fang X."/>
            <person name="Qin N."/>
            <person name="Donahue G."/>
            <person name="Yang P."/>
            <person name="Li Q."/>
            <person name="Li C."/>
            <person name="Zhang P."/>
            <person name="Huang Z."/>
            <person name="Berger S.L."/>
            <person name="Reinberg D."/>
            <person name="Wang J."/>
            <person name="Liebig J."/>
        </authorList>
    </citation>
    <scope>NUCLEOTIDE SEQUENCE [LARGE SCALE GENOMIC DNA]</scope>
    <source>
        <strain evidence="1 2">R22 G/1</strain>
    </source>
</reference>
<dbReference type="EMBL" id="GL452122">
    <property type="protein sequence ID" value="EFN77911.1"/>
    <property type="molecule type" value="Genomic_DNA"/>
</dbReference>
<dbReference type="PANTHER" id="PTHR47326:SF1">
    <property type="entry name" value="HTH PSQ-TYPE DOMAIN-CONTAINING PROTEIN"/>
    <property type="match status" value="1"/>
</dbReference>
<dbReference type="InterPro" id="IPR036397">
    <property type="entry name" value="RNaseH_sf"/>
</dbReference>
<dbReference type="AlphaFoldDB" id="E2C2B3"/>
<protein>
    <recommendedName>
        <fullName evidence="3">Transposable element Tc3 transposase</fullName>
    </recommendedName>
</protein>
<proteinExistence type="predicted"/>
<dbReference type="PANTHER" id="PTHR47326">
    <property type="entry name" value="TRANSPOSABLE ELEMENT TC3 TRANSPOSASE-LIKE PROTEIN"/>
    <property type="match status" value="1"/>
</dbReference>
<feature type="non-terminal residue" evidence="1">
    <location>
        <position position="1"/>
    </location>
</feature>
<keyword evidence="2" id="KW-1185">Reference proteome</keyword>
<name>E2C2B3_HARSA</name>
<dbReference type="OrthoDB" id="7553527at2759"/>
<feature type="non-terminal residue" evidence="1">
    <location>
        <position position="110"/>
    </location>
</feature>
<dbReference type="InParanoid" id="E2C2B3"/>
<evidence type="ECO:0008006" key="3">
    <source>
        <dbReference type="Google" id="ProtNLM"/>
    </source>
</evidence>
<dbReference type="GO" id="GO:0003676">
    <property type="term" value="F:nucleic acid binding"/>
    <property type="evidence" value="ECO:0007669"/>
    <property type="project" value="InterPro"/>
</dbReference>
<dbReference type="STRING" id="610380.E2C2B3"/>
<organism evidence="2">
    <name type="scientific">Harpegnathos saltator</name>
    <name type="common">Jerdon's jumping ant</name>
    <dbReference type="NCBI Taxonomy" id="610380"/>
    <lineage>
        <taxon>Eukaryota</taxon>
        <taxon>Metazoa</taxon>
        <taxon>Ecdysozoa</taxon>
        <taxon>Arthropoda</taxon>
        <taxon>Hexapoda</taxon>
        <taxon>Insecta</taxon>
        <taxon>Pterygota</taxon>
        <taxon>Neoptera</taxon>
        <taxon>Endopterygota</taxon>
        <taxon>Hymenoptera</taxon>
        <taxon>Apocrita</taxon>
        <taxon>Aculeata</taxon>
        <taxon>Formicoidea</taxon>
        <taxon>Formicidae</taxon>
        <taxon>Ponerinae</taxon>
        <taxon>Ponerini</taxon>
        <taxon>Harpegnathos</taxon>
    </lineage>
</organism>
<evidence type="ECO:0000313" key="2">
    <source>
        <dbReference type="Proteomes" id="UP000008237"/>
    </source>
</evidence>
<evidence type="ECO:0000313" key="1">
    <source>
        <dbReference type="EMBL" id="EFN77911.1"/>
    </source>
</evidence>
<gene>
    <name evidence="1" type="ORF">EAI_15781</name>
</gene>
<accession>E2C2B3</accession>
<sequence length="110" mass="13336">DQIIPAIRNIFSNNFEEIWFQHDGAPAHFGLGLRQILNEIFPLRWVGRRNRNEEGENWPPRSLDPFDYYLWGHLKSKVYKRKLESIQELIQRIRDEIDLIPFETNRRAIY</sequence>
<dbReference type="Proteomes" id="UP000008237">
    <property type="component" value="Unassembled WGS sequence"/>
</dbReference>
<dbReference type="Gene3D" id="3.30.420.10">
    <property type="entry name" value="Ribonuclease H-like superfamily/Ribonuclease H"/>
    <property type="match status" value="1"/>
</dbReference>